<protein>
    <recommendedName>
        <fullName evidence="5">VWFA domain-containing protein</fullName>
    </recommendedName>
</protein>
<dbReference type="Gene3D" id="3.40.50.410">
    <property type="entry name" value="von Willebrand factor, type A domain"/>
    <property type="match status" value="2"/>
</dbReference>
<dbReference type="PANTHER" id="PTHR22588">
    <property type="entry name" value="VWFA DOMAIN-CONTAINING PROTEIN"/>
    <property type="match status" value="1"/>
</dbReference>
<feature type="coiled-coil region" evidence="1">
    <location>
        <begin position="265"/>
        <end position="299"/>
    </location>
</feature>
<proteinExistence type="predicted"/>
<feature type="transmembrane region" description="Helical" evidence="3">
    <location>
        <begin position="211"/>
        <end position="233"/>
    </location>
</feature>
<evidence type="ECO:0000256" key="4">
    <source>
        <dbReference type="SAM" id="SignalP"/>
    </source>
</evidence>
<keyword evidence="7" id="KW-1185">Reference proteome</keyword>
<dbReference type="InterPro" id="IPR052229">
    <property type="entry name" value="Collagen-VI/PIF"/>
</dbReference>
<dbReference type="PROSITE" id="PS50234">
    <property type="entry name" value="VWFA"/>
    <property type="match status" value="2"/>
</dbReference>
<feature type="signal peptide" evidence="4">
    <location>
        <begin position="1"/>
        <end position="15"/>
    </location>
</feature>
<evidence type="ECO:0000313" key="6">
    <source>
        <dbReference type="EMBL" id="CAB3396952.1"/>
    </source>
</evidence>
<dbReference type="SUPFAM" id="SSF53300">
    <property type="entry name" value="vWA-like"/>
    <property type="match status" value="2"/>
</dbReference>
<keyword evidence="3" id="KW-0472">Membrane</keyword>
<dbReference type="SMART" id="SM00327">
    <property type="entry name" value="VWA"/>
    <property type="match status" value="1"/>
</dbReference>
<dbReference type="EMBL" id="CADEPM010000001">
    <property type="protein sequence ID" value="CAB3396952.1"/>
    <property type="molecule type" value="Genomic_DNA"/>
</dbReference>
<dbReference type="AlphaFoldDB" id="A0A8S1E5A3"/>
<keyword evidence="4" id="KW-0732">Signal</keyword>
<feature type="domain" description="VWFA" evidence="5">
    <location>
        <begin position="22"/>
        <end position="190"/>
    </location>
</feature>
<accession>A0A8S1E5A3</accession>
<dbReference type="InterPro" id="IPR036465">
    <property type="entry name" value="vWFA_dom_sf"/>
</dbReference>
<dbReference type="InterPro" id="IPR002035">
    <property type="entry name" value="VWF_A"/>
</dbReference>
<feature type="domain" description="VWFA" evidence="5">
    <location>
        <begin position="401"/>
        <end position="548"/>
    </location>
</feature>
<feature type="compositionally biased region" description="Low complexity" evidence="2">
    <location>
        <begin position="364"/>
        <end position="373"/>
    </location>
</feature>
<feature type="compositionally biased region" description="Basic and acidic residues" evidence="2">
    <location>
        <begin position="330"/>
        <end position="363"/>
    </location>
</feature>
<evidence type="ECO:0000313" key="7">
    <source>
        <dbReference type="Proteomes" id="UP000494206"/>
    </source>
</evidence>
<dbReference type="Pfam" id="PF00092">
    <property type="entry name" value="VWA"/>
    <property type="match status" value="1"/>
</dbReference>
<evidence type="ECO:0000256" key="1">
    <source>
        <dbReference type="SAM" id="Coils"/>
    </source>
</evidence>
<gene>
    <name evidence="6" type="ORF">CBOVIS_LOCUS436</name>
</gene>
<dbReference type="Proteomes" id="UP000494206">
    <property type="component" value="Unassembled WGS sequence"/>
</dbReference>
<dbReference type="PRINTS" id="PR00453">
    <property type="entry name" value="VWFADOMAIN"/>
</dbReference>
<evidence type="ECO:0000259" key="5">
    <source>
        <dbReference type="PROSITE" id="PS50234"/>
    </source>
</evidence>
<feature type="chain" id="PRO_5035796812" description="VWFA domain-containing protein" evidence="4">
    <location>
        <begin position="16"/>
        <end position="605"/>
    </location>
</feature>
<evidence type="ECO:0000256" key="2">
    <source>
        <dbReference type="SAM" id="MobiDB-lite"/>
    </source>
</evidence>
<reference evidence="6 7" key="1">
    <citation type="submission" date="2020-04" db="EMBL/GenBank/DDBJ databases">
        <authorList>
            <person name="Laetsch R D."/>
            <person name="Stevens L."/>
            <person name="Kumar S."/>
            <person name="Blaxter L. M."/>
        </authorList>
    </citation>
    <scope>NUCLEOTIDE SEQUENCE [LARGE SCALE GENOMIC DNA]</scope>
</reference>
<comment type="caution">
    <text evidence="6">The sequence shown here is derived from an EMBL/GenBank/DDBJ whole genome shotgun (WGS) entry which is preliminary data.</text>
</comment>
<feature type="region of interest" description="Disordered" evidence="2">
    <location>
        <begin position="308"/>
        <end position="392"/>
    </location>
</feature>
<feature type="compositionally biased region" description="Basic and acidic residues" evidence="2">
    <location>
        <begin position="381"/>
        <end position="392"/>
    </location>
</feature>
<keyword evidence="1" id="KW-0175">Coiled coil</keyword>
<evidence type="ECO:0000256" key="3">
    <source>
        <dbReference type="SAM" id="Phobius"/>
    </source>
</evidence>
<keyword evidence="3" id="KW-0812">Transmembrane</keyword>
<sequence>MLLVILVILLDHVTSCTWPSVDALFILDSTEFVTSFQHQTQVNFFSQVMKDMKLNEAGSKVALAQFTPAAMITMNFANSSSPQSRVNELRYCPCESQNCEKTSVNYIAKSSMTSMNRKSVPDVILVVSNSYQPLNELMPNEPLMSPISPLHVFYVVIGSNMQITRFEPSANTVGLKVADFEHLPQLVSPLCESVNGYVKGSSHTRFGPLCWIIIGGLLLLFLLIACCLGYAIYTYQDENRRLKYRLSESEKNLRKQNEYFTAQLHSQMEKQIQNGEKYAEEMKKQQEIMKAQLDRQLEAAYQHGSKVHILPINAPNTDERRDSGIATSPRENEQKVEVPNDNAEHSDKEREKGDEKEADRHSESSSTDSSTSDNESEDLEELNRRTHLPMDHPARKLPPIDLMFLVDTSSSIGINNFDILKNFICEILKDVDIAPGRSRIAMVQYAQDPSVVFGFDQFYSYESVKRGVMRLNYTGGATMLSKALAFAGGIMYHEQNMKKTVKKHQYMPTPRHDRPQVLCLVSDGYSNDNADTESINLHDRLHVKIFAIVSRIFNKNKLVPITRFEGSVFTIHQRESVAIWLWRQQRIWAEHYSHFVEKEKRREGK</sequence>
<dbReference type="OrthoDB" id="10256829at2759"/>
<keyword evidence="3" id="KW-1133">Transmembrane helix</keyword>
<name>A0A8S1E5A3_9PELO</name>
<organism evidence="6 7">
    <name type="scientific">Caenorhabditis bovis</name>
    <dbReference type="NCBI Taxonomy" id="2654633"/>
    <lineage>
        <taxon>Eukaryota</taxon>
        <taxon>Metazoa</taxon>
        <taxon>Ecdysozoa</taxon>
        <taxon>Nematoda</taxon>
        <taxon>Chromadorea</taxon>
        <taxon>Rhabditida</taxon>
        <taxon>Rhabditina</taxon>
        <taxon>Rhabditomorpha</taxon>
        <taxon>Rhabditoidea</taxon>
        <taxon>Rhabditidae</taxon>
        <taxon>Peloderinae</taxon>
        <taxon>Caenorhabditis</taxon>
    </lineage>
</organism>
<dbReference type="PANTHER" id="PTHR22588:SF14">
    <property type="entry name" value="VWFA DOMAIN-CONTAINING PROTEIN"/>
    <property type="match status" value="1"/>
</dbReference>